<proteinExistence type="predicted"/>
<feature type="region of interest" description="Disordered" evidence="1">
    <location>
        <begin position="117"/>
        <end position="139"/>
    </location>
</feature>
<gene>
    <name evidence="3" type="ORF">IQ249_21480</name>
</gene>
<dbReference type="Proteomes" id="UP000654482">
    <property type="component" value="Unassembled WGS sequence"/>
</dbReference>
<protein>
    <submittedName>
        <fullName evidence="3">DUF2294 domain-containing protein</fullName>
    </submittedName>
</protein>
<evidence type="ECO:0000313" key="4">
    <source>
        <dbReference type="Proteomes" id="UP000654482"/>
    </source>
</evidence>
<evidence type="ECO:0000313" key="3">
    <source>
        <dbReference type="EMBL" id="MBE9118466.1"/>
    </source>
</evidence>
<sequence length="139" mass="15251">MTTQIPPTRGQLERTLSQRIQAFYRKHLGHQPSQVTCQLFDNKLAIIVEDSVTPAEQLLVQEGQDELAEQVRASLDSAIQSELQELIEAILAVKVTDLLSDAALETGRTGTIAILASSPQVRSPQASSKTSKKKQSNDR</sequence>
<accession>A0A8J7E2G1</accession>
<evidence type="ECO:0000259" key="2">
    <source>
        <dbReference type="Pfam" id="PF10057"/>
    </source>
</evidence>
<comment type="caution">
    <text evidence="3">The sequence shown here is derived from an EMBL/GenBank/DDBJ whole genome shotgun (WGS) entry which is preliminary data.</text>
</comment>
<dbReference type="EMBL" id="JADEWZ010000048">
    <property type="protein sequence ID" value="MBE9118466.1"/>
    <property type="molecule type" value="Genomic_DNA"/>
</dbReference>
<dbReference type="InterPro" id="IPR018745">
    <property type="entry name" value="MpsC"/>
</dbReference>
<evidence type="ECO:0000256" key="1">
    <source>
        <dbReference type="SAM" id="MobiDB-lite"/>
    </source>
</evidence>
<reference evidence="3" key="1">
    <citation type="submission" date="2020-10" db="EMBL/GenBank/DDBJ databases">
        <authorList>
            <person name="Castelo-Branco R."/>
            <person name="Eusebio N."/>
            <person name="Adriana R."/>
            <person name="Vieira A."/>
            <person name="Brugerolle De Fraissinette N."/>
            <person name="Rezende De Castro R."/>
            <person name="Schneider M.P."/>
            <person name="Vasconcelos V."/>
            <person name="Leao P.N."/>
        </authorList>
    </citation>
    <scope>NUCLEOTIDE SEQUENCE</scope>
    <source>
        <strain evidence="3">LEGE 07157</strain>
    </source>
</reference>
<feature type="compositionally biased region" description="Polar residues" evidence="1">
    <location>
        <begin position="117"/>
        <end position="126"/>
    </location>
</feature>
<keyword evidence="4" id="KW-1185">Reference proteome</keyword>
<feature type="compositionally biased region" description="Basic residues" evidence="1">
    <location>
        <begin position="130"/>
        <end position="139"/>
    </location>
</feature>
<dbReference type="RefSeq" id="WP_194031550.1">
    <property type="nucleotide sequence ID" value="NZ_JADEWZ010000048.1"/>
</dbReference>
<name>A0A8J7E2G1_9CYAN</name>
<dbReference type="Pfam" id="PF10057">
    <property type="entry name" value="MpsC"/>
    <property type="match status" value="1"/>
</dbReference>
<dbReference type="AlphaFoldDB" id="A0A8J7E2G1"/>
<organism evidence="3 4">
    <name type="scientific">Lusitaniella coriacea LEGE 07157</name>
    <dbReference type="NCBI Taxonomy" id="945747"/>
    <lineage>
        <taxon>Bacteria</taxon>
        <taxon>Bacillati</taxon>
        <taxon>Cyanobacteriota</taxon>
        <taxon>Cyanophyceae</taxon>
        <taxon>Spirulinales</taxon>
        <taxon>Lusitaniellaceae</taxon>
        <taxon>Lusitaniella</taxon>
    </lineage>
</organism>
<feature type="domain" description="Na+-translocating membrane potential-generating system MpsC" evidence="2">
    <location>
        <begin position="8"/>
        <end position="116"/>
    </location>
</feature>